<dbReference type="InterPro" id="IPR016032">
    <property type="entry name" value="Sig_transdc_resp-reg_C-effctor"/>
</dbReference>
<keyword evidence="3" id="KW-0472">Membrane</keyword>
<evidence type="ECO:0000256" key="3">
    <source>
        <dbReference type="SAM" id="Phobius"/>
    </source>
</evidence>
<feature type="domain" description="OmpR/PhoB-type" evidence="4">
    <location>
        <begin position="5"/>
        <end position="109"/>
    </location>
</feature>
<evidence type="ECO:0000259" key="4">
    <source>
        <dbReference type="PROSITE" id="PS51755"/>
    </source>
</evidence>
<dbReference type="Gene3D" id="1.10.10.10">
    <property type="entry name" value="Winged helix-like DNA-binding domain superfamily/Winged helix DNA-binding domain"/>
    <property type="match status" value="1"/>
</dbReference>
<protein>
    <recommendedName>
        <fullName evidence="4">OmpR/PhoB-type domain-containing protein</fullName>
    </recommendedName>
</protein>
<keyword evidence="6" id="KW-1185">Reference proteome</keyword>
<keyword evidence="3" id="KW-0812">Transmembrane</keyword>
<dbReference type="GO" id="GO:0003677">
    <property type="term" value="F:DNA binding"/>
    <property type="evidence" value="ECO:0007669"/>
    <property type="project" value="UniProtKB-UniRule"/>
</dbReference>
<reference evidence="5 6" key="1">
    <citation type="submission" date="2016-07" db="EMBL/GenBank/DDBJ databases">
        <title>Genome sequencing of Vibrio scophthalmi strain VS-05, an isolated from Paralichthys olivaceus.</title>
        <authorList>
            <person name="Han H.-J."/>
        </authorList>
    </citation>
    <scope>NUCLEOTIDE SEQUENCE [LARGE SCALE GENOMIC DNA]</scope>
    <source>
        <strain evidence="5 6">VS-05</strain>
    </source>
</reference>
<proteinExistence type="predicted"/>
<gene>
    <name evidence="5" type="ORF">VSVS05_03506</name>
</gene>
<organism evidence="5 6">
    <name type="scientific">Vibrio scophthalmi</name>
    <dbReference type="NCBI Taxonomy" id="45658"/>
    <lineage>
        <taxon>Bacteria</taxon>
        <taxon>Pseudomonadati</taxon>
        <taxon>Pseudomonadota</taxon>
        <taxon>Gammaproteobacteria</taxon>
        <taxon>Vibrionales</taxon>
        <taxon>Vibrionaceae</taxon>
        <taxon>Vibrio</taxon>
    </lineage>
</organism>
<dbReference type="Pfam" id="PF00486">
    <property type="entry name" value="Trans_reg_C"/>
    <property type="match status" value="1"/>
</dbReference>
<dbReference type="PROSITE" id="PS51755">
    <property type="entry name" value="OMPR_PHOB"/>
    <property type="match status" value="1"/>
</dbReference>
<evidence type="ECO:0000256" key="1">
    <source>
        <dbReference type="ARBA" id="ARBA00023125"/>
    </source>
</evidence>
<dbReference type="EMBL" id="CP016415">
    <property type="protein sequence ID" value="ANU38544.1"/>
    <property type="molecule type" value="Genomic_DNA"/>
</dbReference>
<name>A0A1C7FGR6_9VIBR</name>
<dbReference type="Proteomes" id="UP000092528">
    <property type="component" value="Chromosome 2"/>
</dbReference>
<feature type="transmembrane region" description="Helical" evidence="3">
    <location>
        <begin position="146"/>
        <end position="167"/>
    </location>
</feature>
<evidence type="ECO:0000256" key="2">
    <source>
        <dbReference type="PROSITE-ProRule" id="PRU01091"/>
    </source>
</evidence>
<dbReference type="InterPro" id="IPR001867">
    <property type="entry name" value="OmpR/PhoB-type_DNA-bd"/>
</dbReference>
<keyword evidence="1 2" id="KW-0238">DNA-binding</keyword>
<evidence type="ECO:0000313" key="5">
    <source>
        <dbReference type="EMBL" id="ANU38544.1"/>
    </source>
</evidence>
<dbReference type="GO" id="GO:0000160">
    <property type="term" value="P:phosphorelay signal transduction system"/>
    <property type="evidence" value="ECO:0007669"/>
    <property type="project" value="InterPro"/>
</dbReference>
<dbReference type="GO" id="GO:0006355">
    <property type="term" value="P:regulation of DNA-templated transcription"/>
    <property type="evidence" value="ECO:0007669"/>
    <property type="project" value="InterPro"/>
</dbReference>
<feature type="DNA-binding region" description="OmpR/PhoB-type" evidence="2">
    <location>
        <begin position="5"/>
        <end position="109"/>
    </location>
</feature>
<evidence type="ECO:0000313" key="6">
    <source>
        <dbReference type="Proteomes" id="UP000092528"/>
    </source>
</evidence>
<accession>A0A1C7FGR6</accession>
<dbReference type="SUPFAM" id="SSF46894">
    <property type="entry name" value="C-terminal effector domain of the bipartite response regulators"/>
    <property type="match status" value="1"/>
</dbReference>
<dbReference type="AlphaFoldDB" id="A0A1C7FGR6"/>
<dbReference type="SMART" id="SM00862">
    <property type="entry name" value="Trans_reg_C"/>
    <property type="match status" value="1"/>
</dbReference>
<dbReference type="InterPro" id="IPR036388">
    <property type="entry name" value="WH-like_DNA-bd_sf"/>
</dbReference>
<keyword evidence="3" id="KW-1133">Transmembrane helix</keyword>
<sequence>MNDRPDTLTLGNFTWHVNSRRLERIHREESEQPLQDVTLTYKQFRLLKCLFDAYPNVLEREKIVDYVWESKPTSTESLPQLINRTRQTLEDIEKCILVNEPGVGYSLSFTLELEPVPDTQCEVTLIPRYDQNINGLDEQKSGSKNILWRTIFLVAFALSVINVWHAAEAIYYHSDFKRVLQAKPYPHTTPLDGDKILVKIDGHECTYEKSKLLLKCS</sequence>
<dbReference type="PATRIC" id="fig|45658.7.peg.3465"/>